<dbReference type="OrthoDB" id="2450055at2759"/>
<organism evidence="2 3">
    <name type="scientific">Paraglomus brasilianum</name>
    <dbReference type="NCBI Taxonomy" id="144538"/>
    <lineage>
        <taxon>Eukaryota</taxon>
        <taxon>Fungi</taxon>
        <taxon>Fungi incertae sedis</taxon>
        <taxon>Mucoromycota</taxon>
        <taxon>Glomeromycotina</taxon>
        <taxon>Glomeromycetes</taxon>
        <taxon>Paraglomerales</taxon>
        <taxon>Paraglomeraceae</taxon>
        <taxon>Paraglomus</taxon>
    </lineage>
</organism>
<comment type="caution">
    <text evidence="2">The sequence shown here is derived from an EMBL/GenBank/DDBJ whole genome shotgun (WGS) entry which is preliminary data.</text>
</comment>
<feature type="compositionally biased region" description="Basic and acidic residues" evidence="1">
    <location>
        <begin position="227"/>
        <end position="247"/>
    </location>
</feature>
<reference evidence="2" key="1">
    <citation type="submission" date="2021-06" db="EMBL/GenBank/DDBJ databases">
        <authorList>
            <person name="Kallberg Y."/>
            <person name="Tangrot J."/>
            <person name="Rosling A."/>
        </authorList>
    </citation>
    <scope>NUCLEOTIDE SEQUENCE</scope>
    <source>
        <strain evidence="2">BR232B</strain>
    </source>
</reference>
<protein>
    <submittedName>
        <fullName evidence="2">7355_t:CDS:1</fullName>
    </submittedName>
</protein>
<feature type="region of interest" description="Disordered" evidence="1">
    <location>
        <begin position="353"/>
        <end position="373"/>
    </location>
</feature>
<feature type="region of interest" description="Disordered" evidence="1">
    <location>
        <begin position="227"/>
        <end position="334"/>
    </location>
</feature>
<sequence length="373" mass="42042">MSPGHYMVATGQNAPTDRNHFVNEATRSLEINQLRQLRHQKCTTPERRIKYISTLTSLGAQKRKKYTIQLTQREKRAYSTIAQIVCRLAEAQFAFFMNKCEPNITKMKEWAPFAGENMPPPQELNDLIDTNNKDDDVDTVNPAFTEESLSFLLHVLLPSSNVKPASAETELKIDLTLCNQRAYSERKVDSRFNFTISIGIHPEDHPFMRNEVGRKVREASVITEHGLGRDLEHLGSGDENVKTKNEEVENTINGDVEKVQEEDERKTNDNNAGDSEAKNDTAKIEKLAIKSDQESETYLSTSTTTGDSRKRQDGTSETKEINASPPSISPQTLHPPLQWKYLIAELANLTGFSSFRAKKDSPTESLSNSPNTR</sequence>
<feature type="compositionally biased region" description="Basic and acidic residues" evidence="1">
    <location>
        <begin position="307"/>
        <end position="320"/>
    </location>
</feature>
<evidence type="ECO:0000313" key="3">
    <source>
        <dbReference type="Proteomes" id="UP000789739"/>
    </source>
</evidence>
<name>A0A9N9CJE6_9GLOM</name>
<gene>
    <name evidence="2" type="ORF">PBRASI_LOCUS7647</name>
</gene>
<evidence type="ECO:0000313" key="2">
    <source>
        <dbReference type="EMBL" id="CAG8601111.1"/>
    </source>
</evidence>
<feature type="compositionally biased region" description="Low complexity" evidence="1">
    <location>
        <begin position="296"/>
        <end position="306"/>
    </location>
</feature>
<proteinExistence type="predicted"/>
<evidence type="ECO:0000256" key="1">
    <source>
        <dbReference type="SAM" id="MobiDB-lite"/>
    </source>
</evidence>
<accession>A0A9N9CJE6</accession>
<feature type="compositionally biased region" description="Polar residues" evidence="1">
    <location>
        <begin position="363"/>
        <end position="373"/>
    </location>
</feature>
<dbReference type="EMBL" id="CAJVPI010001215">
    <property type="protein sequence ID" value="CAG8601111.1"/>
    <property type="molecule type" value="Genomic_DNA"/>
</dbReference>
<feature type="compositionally biased region" description="Basic and acidic residues" evidence="1">
    <location>
        <begin position="255"/>
        <end position="268"/>
    </location>
</feature>
<dbReference type="AlphaFoldDB" id="A0A9N9CJE6"/>
<keyword evidence="3" id="KW-1185">Reference proteome</keyword>
<feature type="compositionally biased region" description="Basic and acidic residues" evidence="1">
    <location>
        <begin position="275"/>
        <end position="293"/>
    </location>
</feature>
<dbReference type="Proteomes" id="UP000789739">
    <property type="component" value="Unassembled WGS sequence"/>
</dbReference>